<gene>
    <name evidence="4" type="ORF">B1A74_06040</name>
</gene>
<dbReference type="Proteomes" id="UP000189177">
    <property type="component" value="Unassembled WGS sequence"/>
</dbReference>
<evidence type="ECO:0000313" key="5">
    <source>
        <dbReference type="Proteomes" id="UP000189177"/>
    </source>
</evidence>
<sequence length="596" mass="65919">MSHNRLYEFEVLHEIAMAIGVSLDRDGMLGHCLPLFLRRLRCTSVTVLADGPRIVMSAPRSVDIRSLLPQLDEALSSDDPLPVPALLRNDRHYYLWRLEGFGALVLGRARPFSQDLVQEIAQLAKRLAVALHACEEHARLNDLVRETTWQAHHDDLTGLHGRRFFLERLDTLGSTAPDAEKGFHALIYLDLDQFKIVNDTAGHMAGDQLLQELGARLRSAGCEADTIARLGGDEFGILLAGTTEDGARGAADALIRVVRTYRFEWQERQFRIGASAGIALFDGSENDVRDILAAADTACYMAKERGGGRVQTYTTHDGELSRRHDEMHWAAHLSGVIERGGFALYAQRIQSLEDDPAGRIEVLVRMQDRPDEEPVLPGQFIPAAERFGLMGAIDRWVVTRTLALRDEPERSGHRVAWNINLSGASLSDPGFLRFVTGKIRDHVPEPGTICFEITETAVVDNLEAVSAFIHELRGLGCEFALDDFGSGLSSFAYLQQLPVDYLKIDGRFVRDIASSPSDRAIVESIHHIGGTLGLRTIAEYVEDTTAMEILREVGIEFGQGFHIHQPEPLEHLLSSGEDDTGAPDIAPMPGAVHRVQ</sequence>
<dbReference type="CDD" id="cd01949">
    <property type="entry name" value="GGDEF"/>
    <property type="match status" value="1"/>
</dbReference>
<dbReference type="InterPro" id="IPR035919">
    <property type="entry name" value="EAL_sf"/>
</dbReference>
<accession>A0A1V2ZZ23</accession>
<dbReference type="PROSITE" id="PS50887">
    <property type="entry name" value="GGDEF"/>
    <property type="match status" value="1"/>
</dbReference>
<dbReference type="SMART" id="SM00052">
    <property type="entry name" value="EAL"/>
    <property type="match status" value="1"/>
</dbReference>
<feature type="domain" description="EAL" evidence="2">
    <location>
        <begin position="326"/>
        <end position="580"/>
    </location>
</feature>
<dbReference type="AlphaFoldDB" id="A0A1V2ZZ23"/>
<dbReference type="InterPro" id="IPR001633">
    <property type="entry name" value="EAL_dom"/>
</dbReference>
<dbReference type="OrthoDB" id="9787514at2"/>
<reference evidence="4 5" key="1">
    <citation type="submission" date="2017-02" db="EMBL/GenBank/DDBJ databases">
        <title>Genomic diversity within the haloalkaliphilic genus Thioalkalivibrio.</title>
        <authorList>
            <person name="Ahn A.-C."/>
            <person name="Meier-Kolthoff J."/>
            <person name="Overmars L."/>
            <person name="Richter M."/>
            <person name="Woyke T."/>
            <person name="Sorokin D.Y."/>
            <person name="Muyzer G."/>
        </authorList>
    </citation>
    <scope>NUCLEOTIDE SEQUENCE [LARGE SCALE GENOMIC DNA]</scope>
    <source>
        <strain evidence="4 5">HL17</strain>
    </source>
</reference>
<evidence type="ECO:0000256" key="1">
    <source>
        <dbReference type="SAM" id="MobiDB-lite"/>
    </source>
</evidence>
<comment type="caution">
    <text evidence="4">The sequence shown here is derived from an EMBL/GenBank/DDBJ whole genome shotgun (WGS) entry which is preliminary data.</text>
</comment>
<dbReference type="Gene3D" id="3.20.20.450">
    <property type="entry name" value="EAL domain"/>
    <property type="match status" value="1"/>
</dbReference>
<dbReference type="PANTHER" id="PTHR33121">
    <property type="entry name" value="CYCLIC DI-GMP PHOSPHODIESTERASE PDEF"/>
    <property type="match status" value="1"/>
</dbReference>
<dbReference type="STRING" id="252474.B1A74_06040"/>
<dbReference type="PANTHER" id="PTHR33121:SF23">
    <property type="entry name" value="CYCLIC DI-GMP PHOSPHODIESTERASE PDEB"/>
    <property type="match status" value="1"/>
</dbReference>
<dbReference type="InterPro" id="IPR043128">
    <property type="entry name" value="Rev_trsase/Diguanyl_cyclase"/>
</dbReference>
<dbReference type="EMBL" id="MUZR01000017">
    <property type="protein sequence ID" value="OOC10354.1"/>
    <property type="molecule type" value="Genomic_DNA"/>
</dbReference>
<dbReference type="NCBIfam" id="TIGR00254">
    <property type="entry name" value="GGDEF"/>
    <property type="match status" value="1"/>
</dbReference>
<dbReference type="Pfam" id="PF00563">
    <property type="entry name" value="EAL"/>
    <property type="match status" value="1"/>
</dbReference>
<dbReference type="InterPro" id="IPR029787">
    <property type="entry name" value="Nucleotide_cyclase"/>
</dbReference>
<evidence type="ECO:0000259" key="2">
    <source>
        <dbReference type="PROSITE" id="PS50883"/>
    </source>
</evidence>
<organism evidence="4 5">
    <name type="scientific">Thioalkalivibrio halophilus</name>
    <dbReference type="NCBI Taxonomy" id="252474"/>
    <lineage>
        <taxon>Bacteria</taxon>
        <taxon>Pseudomonadati</taxon>
        <taxon>Pseudomonadota</taxon>
        <taxon>Gammaproteobacteria</taxon>
        <taxon>Chromatiales</taxon>
        <taxon>Ectothiorhodospiraceae</taxon>
        <taxon>Thioalkalivibrio</taxon>
    </lineage>
</organism>
<dbReference type="PROSITE" id="PS50883">
    <property type="entry name" value="EAL"/>
    <property type="match status" value="1"/>
</dbReference>
<dbReference type="InterPro" id="IPR050706">
    <property type="entry name" value="Cyclic-di-GMP_PDE-like"/>
</dbReference>
<name>A0A1V2ZZ23_9GAMM</name>
<feature type="domain" description="GGDEF" evidence="3">
    <location>
        <begin position="182"/>
        <end position="315"/>
    </location>
</feature>
<dbReference type="SUPFAM" id="SSF141868">
    <property type="entry name" value="EAL domain-like"/>
    <property type="match status" value="1"/>
</dbReference>
<evidence type="ECO:0008006" key="6">
    <source>
        <dbReference type="Google" id="ProtNLM"/>
    </source>
</evidence>
<dbReference type="Gene3D" id="3.30.70.270">
    <property type="match status" value="1"/>
</dbReference>
<evidence type="ECO:0000259" key="3">
    <source>
        <dbReference type="PROSITE" id="PS50887"/>
    </source>
</evidence>
<dbReference type="Pfam" id="PF00990">
    <property type="entry name" value="GGDEF"/>
    <property type="match status" value="1"/>
</dbReference>
<proteinExistence type="predicted"/>
<evidence type="ECO:0000313" key="4">
    <source>
        <dbReference type="EMBL" id="OOC10354.1"/>
    </source>
</evidence>
<dbReference type="GO" id="GO:0071111">
    <property type="term" value="F:cyclic-guanylate-specific phosphodiesterase activity"/>
    <property type="evidence" value="ECO:0007669"/>
    <property type="project" value="InterPro"/>
</dbReference>
<protein>
    <recommendedName>
        <fullName evidence="6">GGDEF-domain containing protein</fullName>
    </recommendedName>
</protein>
<keyword evidence="5" id="KW-1185">Reference proteome</keyword>
<dbReference type="InterPro" id="IPR000160">
    <property type="entry name" value="GGDEF_dom"/>
</dbReference>
<dbReference type="CDD" id="cd01948">
    <property type="entry name" value="EAL"/>
    <property type="match status" value="1"/>
</dbReference>
<feature type="region of interest" description="Disordered" evidence="1">
    <location>
        <begin position="574"/>
        <end position="596"/>
    </location>
</feature>
<dbReference type="SMART" id="SM00267">
    <property type="entry name" value="GGDEF"/>
    <property type="match status" value="1"/>
</dbReference>
<dbReference type="RefSeq" id="WP_077244081.1">
    <property type="nucleotide sequence ID" value="NZ_MUZR01000017.1"/>
</dbReference>
<dbReference type="SUPFAM" id="SSF55073">
    <property type="entry name" value="Nucleotide cyclase"/>
    <property type="match status" value="1"/>
</dbReference>